<protein>
    <submittedName>
        <fullName evidence="1">Uncharacterized protein</fullName>
    </submittedName>
</protein>
<reference evidence="1 2" key="1">
    <citation type="journal article" date="2023" name="G3 (Bethesda)">
        <title>A chromosome-level genome assembly of Zasmidium syzygii isolated from banana leaves.</title>
        <authorList>
            <person name="van Westerhoven A.C."/>
            <person name="Mehrabi R."/>
            <person name="Talebi R."/>
            <person name="Steentjes M.B.F."/>
            <person name="Corcolon B."/>
            <person name="Chong P.A."/>
            <person name="Kema G.H.J."/>
            <person name="Seidl M.F."/>
        </authorList>
    </citation>
    <scope>NUCLEOTIDE SEQUENCE [LARGE SCALE GENOMIC DNA]</scope>
    <source>
        <strain evidence="1 2">P124</strain>
    </source>
</reference>
<gene>
    <name evidence="1" type="ORF">PRZ48_004537</name>
</gene>
<keyword evidence="2" id="KW-1185">Reference proteome</keyword>
<dbReference type="EMBL" id="JAXOVC010000003">
    <property type="protein sequence ID" value="KAK4503622.1"/>
    <property type="molecule type" value="Genomic_DNA"/>
</dbReference>
<comment type="caution">
    <text evidence="1">The sequence shown here is derived from an EMBL/GenBank/DDBJ whole genome shotgun (WGS) entry which is preliminary data.</text>
</comment>
<name>A0ABR0EQ40_ZASCE</name>
<evidence type="ECO:0000313" key="1">
    <source>
        <dbReference type="EMBL" id="KAK4503622.1"/>
    </source>
</evidence>
<organism evidence="1 2">
    <name type="scientific">Zasmidium cellare</name>
    <name type="common">Wine cellar mold</name>
    <name type="synonym">Racodium cellare</name>
    <dbReference type="NCBI Taxonomy" id="395010"/>
    <lineage>
        <taxon>Eukaryota</taxon>
        <taxon>Fungi</taxon>
        <taxon>Dikarya</taxon>
        <taxon>Ascomycota</taxon>
        <taxon>Pezizomycotina</taxon>
        <taxon>Dothideomycetes</taxon>
        <taxon>Dothideomycetidae</taxon>
        <taxon>Mycosphaerellales</taxon>
        <taxon>Mycosphaerellaceae</taxon>
        <taxon>Zasmidium</taxon>
    </lineage>
</organism>
<sequence length="194" mass="22071">MTDAEDDTAPKGKKCHLLALPRKIRNLIWAEAALEDNGTRLDLTFGDFPPKWMRANHQISKEVLPVWFLVNRFTFELKHDEDLGFLIGIESIVARGLNTNWVDIQVVCHPDYMPDSSIITVWARHIHAGGNWRPVIEESDDVKRNIQRTIVLSTLEQTSLCRGMTWEECEKVLGVTYKSIVKTIDAFTGNPEAA</sequence>
<evidence type="ECO:0000313" key="2">
    <source>
        <dbReference type="Proteomes" id="UP001305779"/>
    </source>
</evidence>
<dbReference type="Proteomes" id="UP001305779">
    <property type="component" value="Unassembled WGS sequence"/>
</dbReference>
<accession>A0ABR0EQ40</accession>
<proteinExistence type="predicted"/>